<gene>
    <name evidence="1" type="ORF">A4A49_60888</name>
</gene>
<dbReference type="EMBL" id="MJEQ01037191">
    <property type="protein sequence ID" value="OIS98813.1"/>
    <property type="molecule type" value="Genomic_DNA"/>
</dbReference>
<feature type="non-terminal residue" evidence="1">
    <location>
        <position position="1"/>
    </location>
</feature>
<proteinExistence type="predicted"/>
<name>A0A1J6I138_NICAT</name>
<dbReference type="SMR" id="A0A1J6I138"/>
<accession>A0A1J6I138</accession>
<dbReference type="Proteomes" id="UP000187609">
    <property type="component" value="Unassembled WGS sequence"/>
</dbReference>
<organism evidence="1 2">
    <name type="scientific">Nicotiana attenuata</name>
    <name type="common">Coyote tobacco</name>
    <dbReference type="NCBI Taxonomy" id="49451"/>
    <lineage>
        <taxon>Eukaryota</taxon>
        <taxon>Viridiplantae</taxon>
        <taxon>Streptophyta</taxon>
        <taxon>Embryophyta</taxon>
        <taxon>Tracheophyta</taxon>
        <taxon>Spermatophyta</taxon>
        <taxon>Magnoliopsida</taxon>
        <taxon>eudicotyledons</taxon>
        <taxon>Gunneridae</taxon>
        <taxon>Pentapetalae</taxon>
        <taxon>asterids</taxon>
        <taxon>lamiids</taxon>
        <taxon>Solanales</taxon>
        <taxon>Solanaceae</taxon>
        <taxon>Nicotianoideae</taxon>
        <taxon>Nicotianeae</taxon>
        <taxon>Nicotiana</taxon>
    </lineage>
</organism>
<dbReference type="Gramene" id="OIS98813">
    <property type="protein sequence ID" value="OIS98813"/>
    <property type="gene ID" value="A4A49_60888"/>
</dbReference>
<comment type="caution">
    <text evidence="1">The sequence shown here is derived from an EMBL/GenBank/DDBJ whole genome shotgun (WGS) entry which is preliminary data.</text>
</comment>
<protein>
    <recommendedName>
        <fullName evidence="3">Reverse transcriptase zinc-binding domain-containing protein</fullName>
    </recommendedName>
</protein>
<dbReference type="AlphaFoldDB" id="A0A1J6I138"/>
<sequence>KGKSSRAAICRMTLAVAVYHCWQERNFVIFQKKRRTATSLIKHIIKEVHIRAARFPYLDKVMTTLNWYPDIS</sequence>
<reference evidence="1" key="1">
    <citation type="submission" date="2016-11" db="EMBL/GenBank/DDBJ databases">
        <title>The genome of Nicotiana attenuata.</title>
        <authorList>
            <person name="Xu S."/>
            <person name="Brockmoeller T."/>
            <person name="Gaquerel E."/>
            <person name="Navarro A."/>
            <person name="Kuhl H."/>
            <person name="Gase K."/>
            <person name="Ling Z."/>
            <person name="Zhou W."/>
            <person name="Kreitzer C."/>
            <person name="Stanke M."/>
            <person name="Tang H."/>
            <person name="Lyons E."/>
            <person name="Pandey P."/>
            <person name="Pandey S.P."/>
            <person name="Timmermann B."/>
            <person name="Baldwin I.T."/>
        </authorList>
    </citation>
    <scope>NUCLEOTIDE SEQUENCE [LARGE SCALE GENOMIC DNA]</scope>
    <source>
        <strain evidence="1">UT</strain>
    </source>
</reference>
<evidence type="ECO:0000313" key="2">
    <source>
        <dbReference type="Proteomes" id="UP000187609"/>
    </source>
</evidence>
<dbReference type="STRING" id="49451.A0A1J6I138"/>
<evidence type="ECO:0000313" key="1">
    <source>
        <dbReference type="EMBL" id="OIS98813.1"/>
    </source>
</evidence>
<keyword evidence="2" id="KW-1185">Reference proteome</keyword>
<evidence type="ECO:0008006" key="3">
    <source>
        <dbReference type="Google" id="ProtNLM"/>
    </source>
</evidence>